<evidence type="ECO:0000313" key="2">
    <source>
        <dbReference type="EMBL" id="KIQ03481.1"/>
    </source>
</evidence>
<dbReference type="InterPro" id="IPR023808">
    <property type="entry name" value="Nitrile_Hydratase_acc_put"/>
</dbReference>
<evidence type="ECO:0000259" key="1">
    <source>
        <dbReference type="Pfam" id="PF21006"/>
    </source>
</evidence>
<protein>
    <recommendedName>
        <fullName evidence="1">Nitrile hydratase beta subunit-like N-terminal domain-containing protein</fullName>
    </recommendedName>
</protein>
<organism evidence="2 3">
    <name type="scientific">Agrobacterium tumefaciens</name>
    <dbReference type="NCBI Taxonomy" id="358"/>
    <lineage>
        <taxon>Bacteria</taxon>
        <taxon>Pseudomonadati</taxon>
        <taxon>Pseudomonadota</taxon>
        <taxon>Alphaproteobacteria</taxon>
        <taxon>Hyphomicrobiales</taxon>
        <taxon>Rhizobiaceae</taxon>
        <taxon>Rhizobium/Agrobacterium group</taxon>
        <taxon>Agrobacterium</taxon>
        <taxon>Agrobacterium tumefaciens complex</taxon>
    </lineage>
</organism>
<gene>
    <name evidence="2" type="ORF">RU07_08350</name>
</gene>
<dbReference type="InterPro" id="IPR049054">
    <property type="entry name" value="CN_hydtase_beta-like_N"/>
</dbReference>
<comment type="caution">
    <text evidence="2">The sequence shown here is derived from an EMBL/GenBank/DDBJ whole genome shotgun (WGS) entry which is preliminary data.</text>
</comment>
<name>A0A0D0L1E7_AGRTU</name>
<dbReference type="SUPFAM" id="SSF50090">
    <property type="entry name" value="Electron transport accessory proteins"/>
    <property type="match status" value="1"/>
</dbReference>
<dbReference type="Gene3D" id="1.10.472.20">
    <property type="entry name" value="Nitrile hydratase, beta subunit"/>
    <property type="match status" value="1"/>
</dbReference>
<evidence type="ECO:0000313" key="3">
    <source>
        <dbReference type="Proteomes" id="UP000035017"/>
    </source>
</evidence>
<accession>A0A0D0L1E7</accession>
<feature type="domain" description="Nitrile hydratase beta subunit-like N-terminal" evidence="1">
    <location>
        <begin position="12"/>
        <end position="93"/>
    </location>
</feature>
<dbReference type="Proteomes" id="UP000035017">
    <property type="component" value="Unassembled WGS sequence"/>
</dbReference>
<reference evidence="2 3" key="1">
    <citation type="submission" date="2014-12" db="EMBL/GenBank/DDBJ databases">
        <title>16Stimator: statistical estimation of ribosomal gene copy numbers from draft genome assemblies.</title>
        <authorList>
            <person name="Perisin M.A."/>
            <person name="Vetter M."/>
            <person name="Gilbert J.A."/>
            <person name="Bergelson J."/>
        </authorList>
    </citation>
    <scope>NUCLEOTIDE SEQUENCE [LARGE SCALE GENOMIC DNA]</scope>
    <source>
        <strain evidence="2 3">MEJ076</strain>
    </source>
</reference>
<dbReference type="InterPro" id="IPR042262">
    <property type="entry name" value="CN_hydtase_beta_C"/>
</dbReference>
<dbReference type="InterPro" id="IPR008990">
    <property type="entry name" value="Elect_transpt_acc-like_dom_sf"/>
</dbReference>
<proteinExistence type="predicted"/>
<dbReference type="Pfam" id="PF21006">
    <property type="entry name" value="NHase_beta_N"/>
    <property type="match status" value="1"/>
</dbReference>
<dbReference type="NCBIfam" id="TIGR03889">
    <property type="entry name" value="nitrile_acc"/>
    <property type="match status" value="1"/>
</dbReference>
<dbReference type="AlphaFoldDB" id="A0A0D0L1E7"/>
<dbReference type="EMBL" id="JXQV01000008">
    <property type="protein sequence ID" value="KIQ03481.1"/>
    <property type="molecule type" value="Genomic_DNA"/>
</dbReference>
<sequence>MDLAQTCGTDPRIWDEETGMLFGEPWQAQIFAMTVALNEAGQFEWSEWAGVFSKHRKASARNGMPDTVDTYYDDWLNALEEIASIRSLATGDEQHLYKHAWEHAAERTPHGLPIFLQEADFEEARSHHSA</sequence>